<evidence type="ECO:0000313" key="1">
    <source>
        <dbReference type="EMBL" id="MBB5725068.1"/>
    </source>
</evidence>
<comment type="caution">
    <text evidence="1">The sequence shown here is derived from an EMBL/GenBank/DDBJ whole genome shotgun (WGS) entry which is preliminary data.</text>
</comment>
<accession>A0ABR6N2Q5</accession>
<keyword evidence="2" id="KW-1185">Reference proteome</keyword>
<dbReference type="Proteomes" id="UP000560131">
    <property type="component" value="Unassembled WGS sequence"/>
</dbReference>
<proteinExistence type="predicted"/>
<sequence length="179" mass="20335">MVGQPKTLYDLRKVEGAVNVTCKACGKARLYDLEELISVRLFHRQSVDWDVVLHEMPCWHCPDRTETRVAIVPYAANDRTLRARRAETLVINLALTVLKQAASRANRDGIDTPAVRLALRVLRQFLPDRALLVRFWEEGQAAKSTATNESHFAHGWIVQALLRGGHSVWAEFRRPGDRV</sequence>
<dbReference type="RefSeq" id="WP_184033828.1">
    <property type="nucleotide sequence ID" value="NZ_BAABAR010000007.1"/>
</dbReference>
<dbReference type="EMBL" id="JACIJN010000002">
    <property type="protein sequence ID" value="MBB5725068.1"/>
    <property type="molecule type" value="Genomic_DNA"/>
</dbReference>
<name>A0ABR6N2Q5_9SPHN</name>
<protein>
    <recommendedName>
        <fullName evidence="3">Transposase</fullName>
    </recommendedName>
</protein>
<evidence type="ECO:0000313" key="2">
    <source>
        <dbReference type="Proteomes" id="UP000560131"/>
    </source>
</evidence>
<organism evidence="1 2">
    <name type="scientific">Sphingomonas endophytica</name>
    <dbReference type="NCBI Taxonomy" id="869719"/>
    <lineage>
        <taxon>Bacteria</taxon>
        <taxon>Pseudomonadati</taxon>
        <taxon>Pseudomonadota</taxon>
        <taxon>Alphaproteobacteria</taxon>
        <taxon>Sphingomonadales</taxon>
        <taxon>Sphingomonadaceae</taxon>
        <taxon>Sphingomonas</taxon>
    </lineage>
</organism>
<reference evidence="1 2" key="1">
    <citation type="submission" date="2020-08" db="EMBL/GenBank/DDBJ databases">
        <title>Genomic Encyclopedia of Type Strains, Phase IV (KMG-IV): sequencing the most valuable type-strain genomes for metagenomic binning, comparative biology and taxonomic classification.</title>
        <authorList>
            <person name="Goeker M."/>
        </authorList>
    </citation>
    <scope>NUCLEOTIDE SEQUENCE [LARGE SCALE GENOMIC DNA]</scope>
    <source>
        <strain evidence="1 2">DSM 101535</strain>
    </source>
</reference>
<evidence type="ECO:0008006" key="3">
    <source>
        <dbReference type="Google" id="ProtNLM"/>
    </source>
</evidence>
<gene>
    <name evidence="1" type="ORF">FHS97_000976</name>
</gene>